<evidence type="ECO:0000313" key="3">
    <source>
        <dbReference type="EMBL" id="EXB03389.1"/>
    </source>
</evidence>
<protein>
    <submittedName>
        <fullName evidence="3">MerR regulatory family protein</fullName>
    </submittedName>
</protein>
<dbReference type="InterPro" id="IPR009061">
    <property type="entry name" value="DNA-bd_dom_put_sf"/>
</dbReference>
<dbReference type="InterPro" id="IPR012925">
    <property type="entry name" value="TipAS_dom"/>
</dbReference>
<accession>A0A009IFE3</accession>
<dbReference type="Pfam" id="PF07739">
    <property type="entry name" value="TipAS"/>
    <property type="match status" value="1"/>
</dbReference>
<dbReference type="RefSeq" id="WP_024438584.1">
    <property type="nucleotide sequence ID" value="NZ_JEWH01000099.1"/>
</dbReference>
<keyword evidence="1" id="KW-0238">DNA-binding</keyword>
<name>A0A009IFE3_ACIB9</name>
<dbReference type="InterPro" id="IPR000551">
    <property type="entry name" value="MerR-type_HTH_dom"/>
</dbReference>
<dbReference type="PROSITE" id="PS50937">
    <property type="entry name" value="HTH_MERR_2"/>
    <property type="match status" value="1"/>
</dbReference>
<dbReference type="PROSITE" id="PS00552">
    <property type="entry name" value="HTH_MERR_1"/>
    <property type="match status" value="1"/>
</dbReference>
<dbReference type="CDD" id="cd04788">
    <property type="entry name" value="HTH_NolA-AlbR"/>
    <property type="match status" value="1"/>
</dbReference>
<dbReference type="SMART" id="SM00422">
    <property type="entry name" value="HTH_MERR"/>
    <property type="match status" value="1"/>
</dbReference>
<dbReference type="AlphaFoldDB" id="A0A009IFE3"/>
<feature type="domain" description="HTH merR-type" evidence="2">
    <location>
        <begin position="2"/>
        <end position="71"/>
    </location>
</feature>
<evidence type="ECO:0000313" key="4">
    <source>
        <dbReference type="Proteomes" id="UP000020595"/>
    </source>
</evidence>
<dbReference type="PANTHER" id="PTHR30204">
    <property type="entry name" value="REDOX-CYCLING DRUG-SENSING TRANSCRIPTIONAL ACTIVATOR SOXR"/>
    <property type="match status" value="1"/>
</dbReference>
<evidence type="ECO:0000259" key="2">
    <source>
        <dbReference type="PROSITE" id="PS50937"/>
    </source>
</evidence>
<dbReference type="InterPro" id="IPR047057">
    <property type="entry name" value="MerR_fam"/>
</dbReference>
<comment type="caution">
    <text evidence="3">The sequence shown here is derived from an EMBL/GenBank/DDBJ whole genome shotgun (WGS) entry which is preliminary data.</text>
</comment>
<dbReference type="Proteomes" id="UP000020595">
    <property type="component" value="Unassembled WGS sequence"/>
</dbReference>
<dbReference type="Pfam" id="PF13411">
    <property type="entry name" value="MerR_1"/>
    <property type="match status" value="1"/>
</dbReference>
<dbReference type="PANTHER" id="PTHR30204:SF90">
    <property type="entry name" value="HTH-TYPE TRANSCRIPTIONAL ACTIVATOR MTA"/>
    <property type="match status" value="1"/>
</dbReference>
<evidence type="ECO:0000256" key="1">
    <source>
        <dbReference type="ARBA" id="ARBA00023125"/>
    </source>
</evidence>
<reference evidence="3 4" key="1">
    <citation type="submission" date="2014-02" db="EMBL/GenBank/DDBJ databases">
        <title>Comparative genomics and transcriptomics to identify genetic mechanisms underlying the emergence of carbapenem resistant Acinetobacter baumannii (CRAb).</title>
        <authorList>
            <person name="Harris A.D."/>
            <person name="Johnson K.J."/>
            <person name="George J."/>
            <person name="Shefchek K."/>
            <person name="Daugherty S.C."/>
            <person name="Parankush S."/>
            <person name="Sadzewicz L."/>
            <person name="Tallon L."/>
            <person name="Sengamalay N."/>
            <person name="Hazen T.H."/>
            <person name="Rasko D.A."/>
        </authorList>
    </citation>
    <scope>NUCLEOTIDE SEQUENCE [LARGE SCALE GENOMIC DNA]</scope>
    <source>
        <strain evidence="3 4">1295743</strain>
    </source>
</reference>
<sequence>MLLKVGELAKQTGLTVRALHHYDDIGLLQPSARSDAGYRLYTPKDITRLHQIQALRGLGMSLAEIYTVLEDPNLALLPIIDQQIQAIDQRLAEQKKLRNQLGQLKSQLINGEELDLEDWLNMLELIAMYEKYFTQEELEKLTFLQSGTKTHQEWQELTQAVNTVFNAGESSSSETAQKLAHKWMKTLEQNTRTNPEWLVKLNNINSAEPEFQEKLGVMPEVVEFLLKAFSESKLSIFARYLSDNEFAFLKENYVREMKKWPQLLVDIEKLIDAEVKPNSEGAKRLAQQWLSMLQGYTGENPSTQEKIRSAMQNEPSLADGTWLKPVTLHFLEKAVAAFKHTA</sequence>
<dbReference type="EMBL" id="JEWH01000099">
    <property type="protein sequence ID" value="EXB03389.1"/>
    <property type="molecule type" value="Genomic_DNA"/>
</dbReference>
<dbReference type="PRINTS" id="PR00040">
    <property type="entry name" value="HTHMERR"/>
</dbReference>
<dbReference type="PATRIC" id="fig|1310613.3.peg.3925"/>
<dbReference type="GO" id="GO:0003700">
    <property type="term" value="F:DNA-binding transcription factor activity"/>
    <property type="evidence" value="ECO:0007669"/>
    <property type="project" value="InterPro"/>
</dbReference>
<dbReference type="Gene3D" id="1.10.1660.10">
    <property type="match status" value="1"/>
</dbReference>
<dbReference type="GO" id="GO:0003677">
    <property type="term" value="F:DNA binding"/>
    <property type="evidence" value="ECO:0007669"/>
    <property type="project" value="UniProtKB-KW"/>
</dbReference>
<gene>
    <name evidence="3" type="ORF">J512_4116</name>
</gene>
<proteinExistence type="predicted"/>
<organism evidence="3 4">
    <name type="scientific">Acinetobacter baumannii (strain 1295743)</name>
    <dbReference type="NCBI Taxonomy" id="1310613"/>
    <lineage>
        <taxon>Bacteria</taxon>
        <taxon>Pseudomonadati</taxon>
        <taxon>Pseudomonadota</taxon>
        <taxon>Gammaproteobacteria</taxon>
        <taxon>Moraxellales</taxon>
        <taxon>Moraxellaceae</taxon>
        <taxon>Acinetobacter</taxon>
        <taxon>Acinetobacter calcoaceticus/baumannii complex</taxon>
    </lineage>
</organism>
<dbReference type="SUPFAM" id="SSF46955">
    <property type="entry name" value="Putative DNA-binding domain"/>
    <property type="match status" value="1"/>
</dbReference>